<evidence type="ECO:0000313" key="2">
    <source>
        <dbReference type="Proteomes" id="UP000217289"/>
    </source>
</evidence>
<organism evidence="1 2">
    <name type="scientific">Melittangium boletus DSM 14713</name>
    <dbReference type="NCBI Taxonomy" id="1294270"/>
    <lineage>
        <taxon>Bacteria</taxon>
        <taxon>Pseudomonadati</taxon>
        <taxon>Myxococcota</taxon>
        <taxon>Myxococcia</taxon>
        <taxon>Myxococcales</taxon>
        <taxon>Cystobacterineae</taxon>
        <taxon>Archangiaceae</taxon>
        <taxon>Melittangium</taxon>
    </lineage>
</organism>
<dbReference type="OrthoDB" id="9816185at2"/>
<accession>A0A250IDZ5</accession>
<proteinExistence type="predicted"/>
<keyword evidence="2" id="KW-1185">Reference proteome</keyword>
<dbReference type="KEGG" id="mbd:MEBOL_002889"/>
<dbReference type="EMBL" id="CP022163">
    <property type="protein sequence ID" value="ATB29440.1"/>
    <property type="molecule type" value="Genomic_DNA"/>
</dbReference>
<dbReference type="RefSeq" id="WP_157774960.1">
    <property type="nucleotide sequence ID" value="NZ_CP022163.1"/>
</dbReference>
<protein>
    <recommendedName>
        <fullName evidence="3">HNH nuclease domain-containing protein</fullName>
    </recommendedName>
</protein>
<dbReference type="CDD" id="cd00085">
    <property type="entry name" value="HNHc"/>
    <property type="match status" value="1"/>
</dbReference>
<dbReference type="InterPro" id="IPR003615">
    <property type="entry name" value="HNH_nuc"/>
</dbReference>
<gene>
    <name evidence="1" type="ORF">MEBOL_002889</name>
</gene>
<reference evidence="1 2" key="1">
    <citation type="submission" date="2017-06" db="EMBL/GenBank/DDBJ databases">
        <authorList>
            <person name="Kim H.J."/>
            <person name="Triplett B.A."/>
        </authorList>
    </citation>
    <scope>NUCLEOTIDE SEQUENCE [LARGE SCALE GENOMIC DNA]</scope>
    <source>
        <strain evidence="1 2">DSM 14713</strain>
    </source>
</reference>
<sequence length="267" mass="29885">MIRIARGPEPAELPPVRARELARVRALASAGSLDANAVGGAYAVVKDALWKQQAMRCCYCERPAMECAYNDVEHFRPKARADRLDGTVHAGYWWLAWTWENLLFSCPNCNRSAKNDAFPLESGCVPLAAEEHPPGQERPSLLDPCEEDPVESIQFVFDGQHWQPVGRNGSTRGQRTVEVLQLGRPELLTLYGIHVEEQVRPRIDAAHEAIAREDVPLIGSAWRRVRGLLSPRMPFVALSFDAIHHFVPAPVRIQWGLELPRPPVRGP</sequence>
<dbReference type="Proteomes" id="UP000217289">
    <property type="component" value="Chromosome"/>
</dbReference>
<name>A0A250IDZ5_9BACT</name>
<evidence type="ECO:0000313" key="1">
    <source>
        <dbReference type="EMBL" id="ATB29440.1"/>
    </source>
</evidence>
<dbReference type="AlphaFoldDB" id="A0A250IDZ5"/>
<dbReference type="Gene3D" id="1.10.30.50">
    <property type="match status" value="1"/>
</dbReference>
<evidence type="ECO:0008006" key="3">
    <source>
        <dbReference type="Google" id="ProtNLM"/>
    </source>
</evidence>